<evidence type="ECO:0000313" key="10">
    <source>
        <dbReference type="Proteomes" id="UP000694563"/>
    </source>
</evidence>
<dbReference type="Pfam" id="PF10225">
    <property type="entry name" value="NEMP"/>
    <property type="match status" value="1"/>
</dbReference>
<keyword evidence="7" id="KW-0539">Nucleus</keyword>
<dbReference type="InterPro" id="IPR019358">
    <property type="entry name" value="NEMP_fam"/>
</dbReference>
<dbReference type="PANTHER" id="PTHR13598:SF2">
    <property type="entry name" value="NUCLEAR ENVELOPE INTEGRAL MEMBRANE PROTEIN 1"/>
    <property type="match status" value="1"/>
</dbReference>
<comment type="subcellular location">
    <subcellularLocation>
        <location evidence="1">Nucleus inner membrane</location>
        <topology evidence="1">Multi-pass membrane protein</topology>
        <orientation evidence="1">Nucleoplasmic side</orientation>
    </subcellularLocation>
</comment>
<evidence type="ECO:0000313" key="9">
    <source>
        <dbReference type="Ensembl" id="ENSCUSP00005012631.1"/>
    </source>
</evidence>
<reference evidence="9" key="3">
    <citation type="submission" date="2025-09" db="UniProtKB">
        <authorList>
            <consortium name="Ensembl"/>
        </authorList>
    </citation>
    <scope>IDENTIFICATION</scope>
</reference>
<organism evidence="9 10">
    <name type="scientific">Catharus ustulatus</name>
    <name type="common">Russet-backed thrush</name>
    <name type="synonym">Hylocichla ustulatus</name>
    <dbReference type="NCBI Taxonomy" id="91951"/>
    <lineage>
        <taxon>Eukaryota</taxon>
        <taxon>Metazoa</taxon>
        <taxon>Chordata</taxon>
        <taxon>Craniata</taxon>
        <taxon>Vertebrata</taxon>
        <taxon>Euteleostomi</taxon>
        <taxon>Archelosauria</taxon>
        <taxon>Archosauria</taxon>
        <taxon>Dinosauria</taxon>
        <taxon>Saurischia</taxon>
        <taxon>Theropoda</taxon>
        <taxon>Coelurosauria</taxon>
        <taxon>Aves</taxon>
        <taxon>Neognathae</taxon>
        <taxon>Neoaves</taxon>
        <taxon>Telluraves</taxon>
        <taxon>Australaves</taxon>
        <taxon>Passeriformes</taxon>
        <taxon>Turdidae</taxon>
        <taxon>Catharus</taxon>
    </lineage>
</organism>
<dbReference type="AlphaFoldDB" id="A0A8C3UI66"/>
<evidence type="ECO:0000256" key="8">
    <source>
        <dbReference type="SAM" id="Phobius"/>
    </source>
</evidence>
<dbReference type="GO" id="GO:0005637">
    <property type="term" value="C:nuclear inner membrane"/>
    <property type="evidence" value="ECO:0007669"/>
    <property type="project" value="UniProtKB-SubCell"/>
</dbReference>
<feature type="transmembrane region" description="Helical" evidence="8">
    <location>
        <begin position="175"/>
        <end position="194"/>
    </location>
</feature>
<dbReference type="Ensembl" id="ENSCUST00005013146.1">
    <property type="protein sequence ID" value="ENSCUSP00005012631.1"/>
    <property type="gene ID" value="ENSCUSG00005007908.1"/>
</dbReference>
<evidence type="ECO:0000256" key="1">
    <source>
        <dbReference type="ARBA" id="ARBA00004575"/>
    </source>
</evidence>
<protein>
    <submittedName>
        <fullName evidence="9">Nuclear envelope integral membrane protein 1</fullName>
    </submittedName>
</protein>
<name>A0A8C3UI66_CATUS</name>
<evidence type="ECO:0000256" key="6">
    <source>
        <dbReference type="ARBA" id="ARBA00023136"/>
    </source>
</evidence>
<keyword evidence="5 8" id="KW-1133">Transmembrane helix</keyword>
<accession>A0A8C3UI66</accession>
<reference evidence="9" key="2">
    <citation type="submission" date="2025-08" db="UniProtKB">
        <authorList>
            <consortium name="Ensembl"/>
        </authorList>
    </citation>
    <scope>IDENTIFICATION</scope>
</reference>
<reference evidence="9" key="1">
    <citation type="submission" date="2020-10" db="EMBL/GenBank/DDBJ databases">
        <title>Catharus ustulatus (Swainson's thrush) genome, bCatUst1, primary haplotype v2.</title>
        <authorList>
            <person name="Delmore K."/>
            <person name="Vafadar M."/>
            <person name="Formenti G."/>
            <person name="Chow W."/>
            <person name="Pelan S."/>
            <person name="Howe K."/>
            <person name="Rhie A."/>
            <person name="Mountcastle J."/>
            <person name="Haase B."/>
            <person name="Fedrigo O."/>
            <person name="Jarvis E.D."/>
        </authorList>
    </citation>
    <scope>NUCLEOTIDE SEQUENCE [LARGE SCALE GENOMIC DNA]</scope>
</reference>
<keyword evidence="6 8" id="KW-0472">Membrane</keyword>
<evidence type="ECO:0000256" key="7">
    <source>
        <dbReference type="ARBA" id="ARBA00023242"/>
    </source>
</evidence>
<evidence type="ECO:0000256" key="3">
    <source>
        <dbReference type="ARBA" id="ARBA00022692"/>
    </source>
</evidence>
<feature type="transmembrane region" description="Helical" evidence="8">
    <location>
        <begin position="206"/>
        <end position="227"/>
    </location>
</feature>
<feature type="transmembrane region" description="Helical" evidence="8">
    <location>
        <begin position="247"/>
        <end position="269"/>
    </location>
</feature>
<keyword evidence="10" id="KW-1185">Reference proteome</keyword>
<proteinExistence type="inferred from homology"/>
<dbReference type="PANTHER" id="PTHR13598">
    <property type="entry name" value="AT07567P-RELATED"/>
    <property type="match status" value="1"/>
</dbReference>
<dbReference type="Proteomes" id="UP000694563">
    <property type="component" value="Chromosome 31"/>
</dbReference>
<keyword evidence="3 8" id="KW-0812">Transmembrane</keyword>
<sequence length="378" mass="43162">PGTRNPIIPLQEGHESHHKESQRFCYTNTRVPRWNDIWTRTQIRVTSSRMIRVTQVDNEEELEKFSVWNMVFSFLRGKLNDTSIDVDLYSNKTCLKVELLEPGTTYSILLFRRFDPKMFLVFFLGLLLFFCGDTLSSPFHTCTGMDWVWYRAAQHVGEVFTACLQPPCAPQKSPVYFLLVGGWSFSLYLLQLIFKNLREICTSYWQYLLGYLLFVGLLSFAVCYRYGPLENERSINLLSWALQLLGLLLMYSGIQIHAIALGLVLIAICTKNLDYPLQWAFAAYRSKAGPTPPRLLTEEEFRLQGEVETQKALAELRSSCRSPEFSAWSTVSRIQSPKRFADFVGGASHVTPHEVSAHEQEFGLGRLGSDLPFPAAPA</sequence>
<evidence type="ECO:0000256" key="2">
    <source>
        <dbReference type="ARBA" id="ARBA00005748"/>
    </source>
</evidence>
<feature type="transmembrane region" description="Helical" evidence="8">
    <location>
        <begin position="119"/>
        <end position="139"/>
    </location>
</feature>
<gene>
    <name evidence="9" type="primary">NEMP1</name>
</gene>
<comment type="similarity">
    <text evidence="2">Belongs to the NEMP family.</text>
</comment>
<keyword evidence="4" id="KW-0732">Signal</keyword>
<evidence type="ECO:0000256" key="4">
    <source>
        <dbReference type="ARBA" id="ARBA00022729"/>
    </source>
</evidence>
<evidence type="ECO:0000256" key="5">
    <source>
        <dbReference type="ARBA" id="ARBA00022989"/>
    </source>
</evidence>